<dbReference type="RefSeq" id="WP_071637758.1">
    <property type="nucleotide sequence ID" value="NZ_MLFK01000009.1"/>
</dbReference>
<comment type="caution">
    <text evidence="1">The sequence shown here is derived from an EMBL/GenBank/DDBJ whole genome shotgun (WGS) entry which is preliminary data.</text>
</comment>
<sequence length="95" mass="10449">METLPLFHIQVLQLLAGKYSSGCSLEEMTSFLAPLISAQKFFNGTNYSGREFEATVLEALIVLNDKGHIFLNSGTDKSFITIKGMMAINSKVLCN</sequence>
<dbReference type="AlphaFoldDB" id="A0A1J7CGA0"/>
<keyword evidence="2" id="KW-1185">Reference proteome</keyword>
<dbReference type="OrthoDB" id="1371639at2"/>
<reference evidence="1 2" key="1">
    <citation type="submission" date="2016-10" db="EMBL/GenBank/DDBJ databases">
        <title>Draft Genome Sequence of Rhizobacteria Flavobacterium johnsoniae CI04.</title>
        <authorList>
            <person name="Bravo J.I."/>
            <person name="Lozano G.L."/>
            <person name="Handelsman J."/>
        </authorList>
    </citation>
    <scope>NUCLEOTIDE SEQUENCE [LARGE SCALE GENOMIC DNA]</scope>
    <source>
        <strain evidence="1 2">CI04</strain>
    </source>
</reference>
<gene>
    <name evidence="1" type="ORF">BKM63_16895</name>
</gene>
<evidence type="ECO:0000313" key="1">
    <source>
        <dbReference type="EMBL" id="OIV40556.1"/>
    </source>
</evidence>
<name>A0A1J7CGA0_FLAJO</name>
<dbReference type="EMBL" id="MLFK01000009">
    <property type="protein sequence ID" value="OIV40556.1"/>
    <property type="molecule type" value="Genomic_DNA"/>
</dbReference>
<accession>A0A1J7CGA0</accession>
<evidence type="ECO:0000313" key="2">
    <source>
        <dbReference type="Proteomes" id="UP000182826"/>
    </source>
</evidence>
<proteinExistence type="predicted"/>
<protein>
    <submittedName>
        <fullName evidence="1">Uncharacterized protein</fullName>
    </submittedName>
</protein>
<dbReference type="Proteomes" id="UP000182826">
    <property type="component" value="Unassembled WGS sequence"/>
</dbReference>
<organism evidence="1 2">
    <name type="scientific">Flavobacterium johnsoniae</name>
    <name type="common">Cytophaga johnsonae</name>
    <dbReference type="NCBI Taxonomy" id="986"/>
    <lineage>
        <taxon>Bacteria</taxon>
        <taxon>Pseudomonadati</taxon>
        <taxon>Bacteroidota</taxon>
        <taxon>Flavobacteriia</taxon>
        <taxon>Flavobacteriales</taxon>
        <taxon>Flavobacteriaceae</taxon>
        <taxon>Flavobacterium</taxon>
    </lineage>
</organism>